<dbReference type="Pfam" id="PF01571">
    <property type="entry name" value="GCV_T"/>
    <property type="match status" value="1"/>
</dbReference>
<feature type="non-terminal residue" evidence="5">
    <location>
        <position position="260"/>
    </location>
</feature>
<gene>
    <name evidence="5" type="ORF">S03H2_47848</name>
</gene>
<dbReference type="AlphaFoldDB" id="X1HYZ0"/>
<reference evidence="5" key="1">
    <citation type="journal article" date="2014" name="Front. Microbiol.">
        <title>High frequency of phylogenetically diverse reductive dehalogenase-homologous genes in deep subseafloor sedimentary metagenomes.</title>
        <authorList>
            <person name="Kawai M."/>
            <person name="Futagami T."/>
            <person name="Toyoda A."/>
            <person name="Takaki Y."/>
            <person name="Nishi S."/>
            <person name="Hori S."/>
            <person name="Arai W."/>
            <person name="Tsubouchi T."/>
            <person name="Morono Y."/>
            <person name="Uchiyama I."/>
            <person name="Ito T."/>
            <person name="Fujiyama A."/>
            <person name="Inagaki F."/>
            <person name="Takami H."/>
        </authorList>
    </citation>
    <scope>NUCLEOTIDE SEQUENCE</scope>
    <source>
        <strain evidence="5">Expedition CK06-06</strain>
    </source>
</reference>
<comment type="caution">
    <text evidence="5">The sequence shown here is derived from an EMBL/GenBank/DDBJ whole genome shotgun (WGS) entry which is preliminary data.</text>
</comment>
<evidence type="ECO:0000256" key="3">
    <source>
        <dbReference type="ARBA" id="ARBA00022679"/>
    </source>
</evidence>
<dbReference type="Gene3D" id="3.30.70.1400">
    <property type="entry name" value="Aminomethyltransferase beta-barrel domains"/>
    <property type="match status" value="1"/>
</dbReference>
<evidence type="ECO:0000313" key="5">
    <source>
        <dbReference type="EMBL" id="GAH74677.1"/>
    </source>
</evidence>
<keyword evidence="3" id="KW-0808">Transferase</keyword>
<evidence type="ECO:0000259" key="4">
    <source>
        <dbReference type="Pfam" id="PF01571"/>
    </source>
</evidence>
<dbReference type="EMBL" id="BARU01030125">
    <property type="protein sequence ID" value="GAH74677.1"/>
    <property type="molecule type" value="Genomic_DNA"/>
</dbReference>
<dbReference type="Gene3D" id="3.30.1360.120">
    <property type="entry name" value="Probable tRNA modification gtpase trme, domain 1"/>
    <property type="match status" value="1"/>
</dbReference>
<dbReference type="InterPro" id="IPR006222">
    <property type="entry name" value="GCVT_N"/>
</dbReference>
<evidence type="ECO:0000256" key="1">
    <source>
        <dbReference type="ARBA" id="ARBA00008609"/>
    </source>
</evidence>
<keyword evidence="2" id="KW-0032">Aminotransferase</keyword>
<organism evidence="5">
    <name type="scientific">marine sediment metagenome</name>
    <dbReference type="NCBI Taxonomy" id="412755"/>
    <lineage>
        <taxon>unclassified sequences</taxon>
        <taxon>metagenomes</taxon>
        <taxon>ecological metagenomes</taxon>
    </lineage>
</organism>
<name>X1HYZ0_9ZZZZ</name>
<protein>
    <recommendedName>
        <fullName evidence="4">GCVT N-terminal domain-containing protein</fullName>
    </recommendedName>
</protein>
<proteinExistence type="inferred from homology"/>
<accession>X1HYZ0</accession>
<evidence type="ECO:0000256" key="2">
    <source>
        <dbReference type="ARBA" id="ARBA00022576"/>
    </source>
</evidence>
<dbReference type="PANTHER" id="PTHR43757">
    <property type="entry name" value="AMINOMETHYLTRANSFERASE"/>
    <property type="match status" value="1"/>
</dbReference>
<dbReference type="FunFam" id="3.30.70.1400:FF:000001">
    <property type="entry name" value="Aminomethyltransferase"/>
    <property type="match status" value="1"/>
</dbReference>
<dbReference type="InterPro" id="IPR027266">
    <property type="entry name" value="TrmE/GcvT-like"/>
</dbReference>
<dbReference type="InterPro" id="IPR028896">
    <property type="entry name" value="GcvT/YgfZ/DmdA"/>
</dbReference>
<dbReference type="PANTHER" id="PTHR43757:SF2">
    <property type="entry name" value="AMINOMETHYLTRANSFERASE, MITOCHONDRIAL"/>
    <property type="match status" value="1"/>
</dbReference>
<sequence length="260" mass="28619">MFVSVFQEGRLVLQNDANKSQLRGAEKAPEQTALYDQNVGLTDKSHIVSFAGYLMPLWYSSISGEHTAVRKAAGIFDCTHMGILEISGVGAAEFIDQFTTNSITSLKAKHAQYSFILDASGGVLDDVIVYRKDRDKFFVVVNAANNAKIKNWINALLENEVRIDPENAGRKVSNRPEVRDLGGGDCKDDCRVDIALQGPKSLDVFSVLIEDEEAHSQIINLRPFQFMETDIKGIGCLVSRTGYTGAKSGFELFVHPDKGI</sequence>
<dbReference type="PIRSF" id="PIRSF006487">
    <property type="entry name" value="GcvT"/>
    <property type="match status" value="1"/>
</dbReference>
<comment type="similarity">
    <text evidence="1">Belongs to the GcvT family.</text>
</comment>
<dbReference type="GO" id="GO:0008483">
    <property type="term" value="F:transaminase activity"/>
    <property type="evidence" value="ECO:0007669"/>
    <property type="project" value="UniProtKB-KW"/>
</dbReference>
<dbReference type="SUPFAM" id="SSF103025">
    <property type="entry name" value="Folate-binding domain"/>
    <property type="match status" value="1"/>
</dbReference>
<feature type="domain" description="GCVT N-terminal" evidence="4">
    <location>
        <begin position="44"/>
        <end position="258"/>
    </location>
</feature>